<evidence type="ECO:0000313" key="3">
    <source>
        <dbReference type="Proteomes" id="UP000747399"/>
    </source>
</evidence>
<dbReference type="EMBL" id="BNCO01000009">
    <property type="protein sequence ID" value="GIL50721.1"/>
    <property type="molecule type" value="Genomic_DNA"/>
</dbReference>
<gene>
    <name evidence="2" type="ORF">Vafri_6877</name>
</gene>
<organism evidence="2 3">
    <name type="scientific">Volvox africanus</name>
    <dbReference type="NCBI Taxonomy" id="51714"/>
    <lineage>
        <taxon>Eukaryota</taxon>
        <taxon>Viridiplantae</taxon>
        <taxon>Chlorophyta</taxon>
        <taxon>core chlorophytes</taxon>
        <taxon>Chlorophyceae</taxon>
        <taxon>CS clade</taxon>
        <taxon>Chlamydomonadales</taxon>
        <taxon>Volvocaceae</taxon>
        <taxon>Volvox</taxon>
    </lineage>
</organism>
<dbReference type="AlphaFoldDB" id="A0A8J4EWE4"/>
<keyword evidence="3" id="KW-1185">Reference proteome</keyword>
<sequence length="223" mass="22628">MHASFSRESIGGGPSALTTAVGTTTGNGKPPPNPANPSGGGGGGGRERGSRREEGGTKGSEPLLPSAGSAVSQRRLRGCSGGVETATTPPPVDKLSGLLRPSISAAAWYASAFAGSLEADAFEALCWRYEPATVVPPVVVTAPNATPAAGGRVVVVGDDGTPAVGSMGAVWGRNRTYMLLLEPVLPTTWTSSMLGRPSACAAWSTCTGPTCKPRGRVHRCRLM</sequence>
<name>A0A8J4EWE4_9CHLO</name>
<evidence type="ECO:0000256" key="1">
    <source>
        <dbReference type="SAM" id="MobiDB-lite"/>
    </source>
</evidence>
<comment type="caution">
    <text evidence="2">The sequence shown here is derived from an EMBL/GenBank/DDBJ whole genome shotgun (WGS) entry which is preliminary data.</text>
</comment>
<reference evidence="2" key="1">
    <citation type="journal article" date="2021" name="Proc. Natl. Acad. Sci. U.S.A.">
        <title>Three genomes in the algal genus Volvox reveal the fate of a haploid sex-determining region after a transition to homothallism.</title>
        <authorList>
            <person name="Yamamoto K."/>
            <person name="Hamaji T."/>
            <person name="Kawai-Toyooka H."/>
            <person name="Matsuzaki R."/>
            <person name="Takahashi F."/>
            <person name="Nishimura Y."/>
            <person name="Kawachi M."/>
            <person name="Noguchi H."/>
            <person name="Minakuchi Y."/>
            <person name="Umen J.G."/>
            <person name="Toyoda A."/>
            <person name="Nozaki H."/>
        </authorList>
    </citation>
    <scope>NUCLEOTIDE SEQUENCE</scope>
    <source>
        <strain evidence="2">NIES-3780</strain>
    </source>
</reference>
<feature type="region of interest" description="Disordered" evidence="1">
    <location>
        <begin position="1"/>
        <end position="92"/>
    </location>
</feature>
<feature type="compositionally biased region" description="Basic and acidic residues" evidence="1">
    <location>
        <begin position="45"/>
        <end position="56"/>
    </location>
</feature>
<accession>A0A8J4EWE4</accession>
<evidence type="ECO:0000313" key="2">
    <source>
        <dbReference type="EMBL" id="GIL50721.1"/>
    </source>
</evidence>
<dbReference type="Proteomes" id="UP000747399">
    <property type="component" value="Unassembled WGS sequence"/>
</dbReference>
<protein>
    <submittedName>
        <fullName evidence="2">Uncharacterized protein</fullName>
    </submittedName>
</protein>
<proteinExistence type="predicted"/>